<dbReference type="RefSeq" id="WP_045777774.1">
    <property type="nucleotide sequence ID" value="NZ_LAJX01000007.1"/>
</dbReference>
<keyword evidence="2" id="KW-1185">Reference proteome</keyword>
<evidence type="ECO:0000313" key="1">
    <source>
        <dbReference type="EMBL" id="KJV08003.1"/>
    </source>
</evidence>
<proteinExistence type="predicted"/>
<evidence type="ECO:0000313" key="2">
    <source>
        <dbReference type="Proteomes" id="UP000033684"/>
    </source>
</evidence>
<gene>
    <name evidence="1" type="ORF">VZ94_00870</name>
</gene>
<reference evidence="2" key="1">
    <citation type="submission" date="2015-03" db="EMBL/GenBank/DDBJ databases">
        <title>Draft genome sequence of a novel methanotroph (Sn10-6) isolated from flooded ricefield rhizosphere in India.</title>
        <authorList>
            <person name="Pandit P.S."/>
            <person name="Pore S.D."/>
            <person name="Arora P."/>
            <person name="Kapse N.G."/>
            <person name="Dhakephalkar P.K."/>
            <person name="Rahalkar M.C."/>
        </authorList>
    </citation>
    <scope>NUCLEOTIDE SEQUENCE [LARGE SCALE GENOMIC DNA]</scope>
    <source>
        <strain evidence="2">Sn10-6</strain>
    </source>
</reference>
<sequence length="93" mass="10779">MLTILKLLFNLFNPRKKENQILVKVLTEDAESDYLDFLNQDSSCSCHINPPCYICTHPGNPLGLIESDYDFELVNVEESNNRIKYDDLIRSIK</sequence>
<dbReference type="EMBL" id="LAJX01000007">
    <property type="protein sequence ID" value="KJV08003.1"/>
    <property type="molecule type" value="Genomic_DNA"/>
</dbReference>
<dbReference type="AlphaFoldDB" id="A0A0F3IN68"/>
<accession>A0A0F3IN68</accession>
<protein>
    <submittedName>
        <fullName evidence="1">Uncharacterized protein</fullName>
    </submittedName>
</protein>
<comment type="caution">
    <text evidence="1">The sequence shown here is derived from an EMBL/GenBank/DDBJ whole genome shotgun (WGS) entry which is preliminary data.</text>
</comment>
<dbReference type="Proteomes" id="UP000033684">
    <property type="component" value="Unassembled WGS sequence"/>
</dbReference>
<organism evidence="1 2">
    <name type="scientific">Methylocucumis oryzae</name>
    <dbReference type="NCBI Taxonomy" id="1632867"/>
    <lineage>
        <taxon>Bacteria</taxon>
        <taxon>Pseudomonadati</taxon>
        <taxon>Pseudomonadota</taxon>
        <taxon>Gammaproteobacteria</taxon>
        <taxon>Methylococcales</taxon>
        <taxon>Methylococcaceae</taxon>
        <taxon>Methylocucumis</taxon>
    </lineage>
</organism>
<name>A0A0F3IN68_9GAMM</name>
<reference evidence="1 2" key="2">
    <citation type="journal article" date="2016" name="Microb. Ecol.">
        <title>Genome Characteristics of a Novel Type I Methanotroph (Sn10-6) Isolated from a Flooded Indian Rice Field.</title>
        <authorList>
            <person name="Rahalkar M.C."/>
            <person name="Pandit P.S."/>
            <person name="Dhakephalkar P.K."/>
            <person name="Pore S."/>
            <person name="Arora P."/>
            <person name="Kapse N."/>
        </authorList>
    </citation>
    <scope>NUCLEOTIDE SEQUENCE [LARGE SCALE GENOMIC DNA]</scope>
    <source>
        <strain evidence="1 2">Sn10-6</strain>
    </source>
</reference>
<dbReference type="OrthoDB" id="7069174at2"/>